<dbReference type="CDD" id="cd00085">
    <property type="entry name" value="HNHc"/>
    <property type="match status" value="1"/>
</dbReference>
<dbReference type="SUPFAM" id="SSF53150">
    <property type="entry name" value="DNA repair protein MutS, domain II"/>
    <property type="match status" value="1"/>
</dbReference>
<dbReference type="InterPro" id="IPR036187">
    <property type="entry name" value="DNA_mismatch_repair_MutS_sf"/>
</dbReference>
<dbReference type="EMBL" id="MN740684">
    <property type="protein sequence ID" value="QHU07307.1"/>
    <property type="molecule type" value="Genomic_DNA"/>
</dbReference>
<reference evidence="10" key="1">
    <citation type="journal article" date="2020" name="Nature">
        <title>Giant virus diversity and host interactions through global metagenomics.</title>
        <authorList>
            <person name="Schulz F."/>
            <person name="Roux S."/>
            <person name="Paez-Espino D."/>
            <person name="Jungbluth S."/>
            <person name="Walsh D.A."/>
            <person name="Denef V.J."/>
            <person name="McMahon K.D."/>
            <person name="Konstantinidis K.T."/>
            <person name="Eloe-Fadrosh E.A."/>
            <person name="Kyrpides N.C."/>
            <person name="Woyke T."/>
        </authorList>
    </citation>
    <scope>NUCLEOTIDE SEQUENCE</scope>
    <source>
        <strain evidence="10">GVMAG-S-1040241-154</strain>
    </source>
</reference>
<dbReference type="InterPro" id="IPR007695">
    <property type="entry name" value="DNA_mismatch_repair_MutS-lik_N"/>
</dbReference>
<dbReference type="Gene3D" id="1.10.1420.10">
    <property type="match status" value="2"/>
</dbReference>
<dbReference type="PANTHER" id="PTHR11361">
    <property type="entry name" value="DNA MISMATCH REPAIR PROTEIN MUTS FAMILY MEMBER"/>
    <property type="match status" value="1"/>
</dbReference>
<dbReference type="InterPro" id="IPR045076">
    <property type="entry name" value="MutS"/>
</dbReference>
<evidence type="ECO:0000256" key="1">
    <source>
        <dbReference type="ARBA" id="ARBA00006271"/>
    </source>
</evidence>
<evidence type="ECO:0000256" key="5">
    <source>
        <dbReference type="ARBA" id="ARBA00023125"/>
    </source>
</evidence>
<dbReference type="InterPro" id="IPR017261">
    <property type="entry name" value="DNA_mismatch_repair_MutS/MSH"/>
</dbReference>
<name>A0A6C0JS89_9ZZZZ</name>
<dbReference type="AlphaFoldDB" id="A0A6C0JS89"/>
<keyword evidence="7" id="KW-0175">Coiled coil</keyword>
<proteinExistence type="inferred from homology"/>
<dbReference type="SUPFAM" id="SSF48334">
    <property type="entry name" value="DNA repair protein MutS, domain III"/>
    <property type="match status" value="1"/>
</dbReference>
<dbReference type="PANTHER" id="PTHR11361:SF34">
    <property type="entry name" value="DNA MISMATCH REPAIR PROTEIN MSH1, MITOCHONDRIAL"/>
    <property type="match status" value="1"/>
</dbReference>
<keyword evidence="6" id="KW-0234">DNA repair</keyword>
<dbReference type="Gene3D" id="3.40.1170.10">
    <property type="entry name" value="DNA repair protein MutS, domain I"/>
    <property type="match status" value="1"/>
</dbReference>
<evidence type="ECO:0000256" key="3">
    <source>
        <dbReference type="ARBA" id="ARBA00022763"/>
    </source>
</evidence>
<dbReference type="Pfam" id="PF01624">
    <property type="entry name" value="MutS_I"/>
    <property type="match status" value="1"/>
</dbReference>
<evidence type="ECO:0000259" key="9">
    <source>
        <dbReference type="SMART" id="SM00534"/>
    </source>
</evidence>
<keyword evidence="3" id="KW-0227">DNA damage</keyword>
<dbReference type="Pfam" id="PF00488">
    <property type="entry name" value="MutS_V"/>
    <property type="match status" value="1"/>
</dbReference>
<dbReference type="GO" id="GO:0005524">
    <property type="term" value="F:ATP binding"/>
    <property type="evidence" value="ECO:0007669"/>
    <property type="project" value="UniProtKB-KW"/>
</dbReference>
<dbReference type="InterPro" id="IPR003615">
    <property type="entry name" value="HNH_nuc"/>
</dbReference>
<feature type="coiled-coil region" evidence="7">
    <location>
        <begin position="534"/>
        <end position="561"/>
    </location>
</feature>
<dbReference type="InterPro" id="IPR036678">
    <property type="entry name" value="MutS_con_dom_sf"/>
</dbReference>
<dbReference type="SMART" id="SM00533">
    <property type="entry name" value="MUTSd"/>
    <property type="match status" value="1"/>
</dbReference>
<dbReference type="InterPro" id="IPR027417">
    <property type="entry name" value="P-loop_NTPase"/>
</dbReference>
<comment type="similarity">
    <text evidence="1">Belongs to the DNA mismatch repair MutS family.</text>
</comment>
<keyword evidence="4" id="KW-0067">ATP-binding</keyword>
<evidence type="ECO:0000259" key="8">
    <source>
        <dbReference type="SMART" id="SM00533"/>
    </source>
</evidence>
<dbReference type="SMART" id="SM00534">
    <property type="entry name" value="MUTSac"/>
    <property type="match status" value="1"/>
</dbReference>
<dbReference type="SUPFAM" id="SSF52540">
    <property type="entry name" value="P-loop containing nucleoside triphosphate hydrolases"/>
    <property type="match status" value="1"/>
</dbReference>
<evidence type="ECO:0000256" key="6">
    <source>
        <dbReference type="ARBA" id="ARBA00023204"/>
    </source>
</evidence>
<dbReference type="Pfam" id="PF05192">
    <property type="entry name" value="MutS_III"/>
    <property type="match status" value="1"/>
</dbReference>
<dbReference type="GO" id="GO:0030983">
    <property type="term" value="F:mismatched DNA binding"/>
    <property type="evidence" value="ECO:0007669"/>
    <property type="project" value="InterPro"/>
</dbReference>
<dbReference type="InterPro" id="IPR016151">
    <property type="entry name" value="DNA_mismatch_repair_MutS_N"/>
</dbReference>
<evidence type="ECO:0008006" key="11">
    <source>
        <dbReference type="Google" id="ProtNLM"/>
    </source>
</evidence>
<sequence>MLIDDYLIYTKDYKKLYGENTIVLMQVGSFFELYSIIDDIDSDIYKIADICNITISKKNKSIKEVDIHNPLMAGFPLYVINKFQNILLQNNYTIVMIEQVSEPPNPERKVTEILSPGMNININSKKSNNLMVIYYEKINQLYVVGVSIIDISIGSNFVYEIGSNKDDKDLANNEVFRLILAYNPSELVILSNDSLDDSDKNYIMNYLNISNNILLHKKWNSFEYSDIMNKITYQKEILKKVYKSAKTQLNIIDYLNLEFYNIGRIAFCCLLQFAYNHNANIINDLFKPTILENNKILKLEYDSALQLNLISLNNNDKSLIDLLNRCNTSFGSRLFKQRLLEPIIDINTLNKRYDDIDLLLNNQVFKKISNFLNKVLDLERIKRKIIITKFNPHEWLGFNNSLENIYEIFKLLSYDNNLKEIETIINSFHIIDLDKASRYNINDIKGNIFKKDVYNDIDELEKLYNLTNNKIQNICKTVCDIDKNNDSTFCKIEYSERDGYYLLITKKRYDNAKNKNSLLMKSFNIITPSQQNNYKLSSNELKQYTNKIEETTKSISELCTKYYKKFLNNFINLNEKNLDNITNIVANIDISCCCAKNAYEYRYYRPKINKDFDKGGFINAKDIRHPIIERINQNVKYIGNDIEISNKGFLLYGVNASGKSSFMKTLGLNIIMAQSGMFVASDDFNYFPYNNIFTRISGVDNIYKGLSSFTVEMTELRNILQRSDNYSLVLGDEICNGTESTSGISIVASAIDHLINNKCSFIFATHLHELININIIKDFIEKSLLNIYHMHVSIENNVIYYDRLLKKGQGSTIYGIEVCKALDMPIEFMKNAEKIRKEIQGLDDFIISLNKSNYNKKILLDKCEICGEEVKDTHHIDYQMDTDNNGYFKNYHKNIKHNLVGLCKKCHNNEHNNTISIKGYIETSEGVKLKVDYNPDLNPDNISDKSSVSNNSETEIISDDDIIKLKKYILYNNKSKWLIRETKTSKFKETDSSTKIVKKINSLLKKNFNDIPSSLYNDLFDNTI</sequence>
<accession>A0A6C0JS89</accession>
<protein>
    <recommendedName>
        <fullName evidence="11">DNA mismatch repair proteins mutS family domain-containing protein</fullName>
    </recommendedName>
</protein>
<dbReference type="GO" id="GO:0140664">
    <property type="term" value="F:ATP-dependent DNA damage sensor activity"/>
    <property type="evidence" value="ECO:0007669"/>
    <property type="project" value="InterPro"/>
</dbReference>
<dbReference type="InterPro" id="IPR000432">
    <property type="entry name" value="DNA_mismatch_repair_MutS_C"/>
</dbReference>
<evidence type="ECO:0000256" key="4">
    <source>
        <dbReference type="ARBA" id="ARBA00022840"/>
    </source>
</evidence>
<dbReference type="GO" id="GO:0006298">
    <property type="term" value="P:mismatch repair"/>
    <property type="evidence" value="ECO:0007669"/>
    <property type="project" value="InterPro"/>
</dbReference>
<evidence type="ECO:0000313" key="10">
    <source>
        <dbReference type="EMBL" id="QHU07307.1"/>
    </source>
</evidence>
<dbReference type="Gene3D" id="3.40.50.300">
    <property type="entry name" value="P-loop containing nucleotide triphosphate hydrolases"/>
    <property type="match status" value="1"/>
</dbReference>
<dbReference type="SUPFAM" id="SSF55271">
    <property type="entry name" value="DNA repair protein MutS, domain I"/>
    <property type="match status" value="1"/>
</dbReference>
<feature type="domain" description="DNA mismatch repair proteins mutS family" evidence="9">
    <location>
        <begin position="646"/>
        <end position="837"/>
    </location>
</feature>
<dbReference type="PIRSF" id="PIRSF037677">
    <property type="entry name" value="DNA_mis_repair_Msh6"/>
    <property type="match status" value="1"/>
</dbReference>
<feature type="domain" description="DNA mismatch repair protein MutS core" evidence="8">
    <location>
        <begin position="314"/>
        <end position="631"/>
    </location>
</feature>
<keyword evidence="5" id="KW-0238">DNA-binding</keyword>
<evidence type="ECO:0000256" key="7">
    <source>
        <dbReference type="SAM" id="Coils"/>
    </source>
</evidence>
<keyword evidence="2" id="KW-0547">Nucleotide-binding</keyword>
<evidence type="ECO:0000256" key="2">
    <source>
        <dbReference type="ARBA" id="ARBA00022741"/>
    </source>
</evidence>
<dbReference type="InterPro" id="IPR007696">
    <property type="entry name" value="DNA_mismatch_repair_MutS_core"/>
</dbReference>
<organism evidence="10">
    <name type="scientific">viral metagenome</name>
    <dbReference type="NCBI Taxonomy" id="1070528"/>
    <lineage>
        <taxon>unclassified sequences</taxon>
        <taxon>metagenomes</taxon>
        <taxon>organismal metagenomes</taxon>
    </lineage>
</organism>